<evidence type="ECO:0000313" key="2">
    <source>
        <dbReference type="EMBL" id="KAJ8487715.1"/>
    </source>
</evidence>
<keyword evidence="3" id="KW-1185">Reference proteome</keyword>
<gene>
    <name evidence="2" type="ORF">ONZ51_g4011</name>
</gene>
<dbReference type="Proteomes" id="UP001215151">
    <property type="component" value="Unassembled WGS sequence"/>
</dbReference>
<accession>A0AAD7TZ26</accession>
<feature type="region of interest" description="Disordered" evidence="1">
    <location>
        <begin position="42"/>
        <end position="69"/>
    </location>
</feature>
<sequence length="134" mass="15313">MYEFLPELRRVPSDAYYCDEEDADYDVFLYWPSRNELRQRSSISVFDDTASETTEPESPTEDSPTYTGDSAFSFPAAVDDVGISSMGYSKVFRTGLWAQSSCITRRLDAFIANAFAKLRAFRRRFSRSSSQMMA</sequence>
<reference evidence="2" key="1">
    <citation type="submission" date="2022-11" db="EMBL/GenBank/DDBJ databases">
        <title>Genome Sequence of Cubamyces cubensis.</title>
        <authorList>
            <person name="Buettner E."/>
        </authorList>
    </citation>
    <scope>NUCLEOTIDE SEQUENCE</scope>
    <source>
        <strain evidence="2">MPL-01</strain>
    </source>
</reference>
<protein>
    <submittedName>
        <fullName evidence="2">Uncharacterized protein</fullName>
    </submittedName>
</protein>
<comment type="caution">
    <text evidence="2">The sequence shown here is derived from an EMBL/GenBank/DDBJ whole genome shotgun (WGS) entry which is preliminary data.</text>
</comment>
<evidence type="ECO:0000313" key="3">
    <source>
        <dbReference type="Proteomes" id="UP001215151"/>
    </source>
</evidence>
<evidence type="ECO:0000256" key="1">
    <source>
        <dbReference type="SAM" id="MobiDB-lite"/>
    </source>
</evidence>
<dbReference type="EMBL" id="JAPEVG010000074">
    <property type="protein sequence ID" value="KAJ8487715.1"/>
    <property type="molecule type" value="Genomic_DNA"/>
</dbReference>
<name>A0AAD7TZ26_9APHY</name>
<proteinExistence type="predicted"/>
<dbReference type="AlphaFoldDB" id="A0AAD7TZ26"/>
<organism evidence="2 3">
    <name type="scientific">Trametes cubensis</name>
    <dbReference type="NCBI Taxonomy" id="1111947"/>
    <lineage>
        <taxon>Eukaryota</taxon>
        <taxon>Fungi</taxon>
        <taxon>Dikarya</taxon>
        <taxon>Basidiomycota</taxon>
        <taxon>Agaricomycotina</taxon>
        <taxon>Agaricomycetes</taxon>
        <taxon>Polyporales</taxon>
        <taxon>Polyporaceae</taxon>
        <taxon>Trametes</taxon>
    </lineage>
</organism>